<sequence>MRCVKYYFTRVIPMPSTQCSCPSIIPSSTSSPRPKHILLKCAGTLRFRLPPAAHESLKHFTDRKPRVECREITKFPLGSPFYETVNRECGFIGAMFHYANIACNKYSALHSWRRKGRTFSKWL</sequence>
<reference evidence="1 2" key="1">
    <citation type="journal article" date="2019" name="Sci. Rep.">
        <title>Orb-weaving spider Araneus ventricosus genome elucidates the spidroin gene catalogue.</title>
        <authorList>
            <person name="Kono N."/>
            <person name="Nakamura H."/>
            <person name="Ohtoshi R."/>
            <person name="Moran D.A.P."/>
            <person name="Shinohara A."/>
            <person name="Yoshida Y."/>
            <person name="Fujiwara M."/>
            <person name="Mori M."/>
            <person name="Tomita M."/>
            <person name="Arakawa K."/>
        </authorList>
    </citation>
    <scope>NUCLEOTIDE SEQUENCE [LARGE SCALE GENOMIC DNA]</scope>
</reference>
<proteinExistence type="predicted"/>
<accession>A0A4Y2EXD6</accession>
<dbReference type="Proteomes" id="UP000499080">
    <property type="component" value="Unassembled WGS sequence"/>
</dbReference>
<dbReference type="AlphaFoldDB" id="A0A4Y2EXD6"/>
<comment type="caution">
    <text evidence="1">The sequence shown here is derived from an EMBL/GenBank/DDBJ whole genome shotgun (WGS) entry which is preliminary data.</text>
</comment>
<name>A0A4Y2EXD6_ARAVE</name>
<protein>
    <submittedName>
        <fullName evidence="1">Uncharacterized protein</fullName>
    </submittedName>
</protein>
<keyword evidence="2" id="KW-1185">Reference proteome</keyword>
<evidence type="ECO:0000313" key="1">
    <source>
        <dbReference type="EMBL" id="GBM32544.1"/>
    </source>
</evidence>
<gene>
    <name evidence="1" type="ORF">AVEN_127443_1</name>
</gene>
<organism evidence="1 2">
    <name type="scientific">Araneus ventricosus</name>
    <name type="common">Orbweaver spider</name>
    <name type="synonym">Epeira ventricosa</name>
    <dbReference type="NCBI Taxonomy" id="182803"/>
    <lineage>
        <taxon>Eukaryota</taxon>
        <taxon>Metazoa</taxon>
        <taxon>Ecdysozoa</taxon>
        <taxon>Arthropoda</taxon>
        <taxon>Chelicerata</taxon>
        <taxon>Arachnida</taxon>
        <taxon>Araneae</taxon>
        <taxon>Araneomorphae</taxon>
        <taxon>Entelegynae</taxon>
        <taxon>Araneoidea</taxon>
        <taxon>Araneidae</taxon>
        <taxon>Araneus</taxon>
    </lineage>
</organism>
<dbReference type="EMBL" id="BGPR01000710">
    <property type="protein sequence ID" value="GBM32544.1"/>
    <property type="molecule type" value="Genomic_DNA"/>
</dbReference>
<evidence type="ECO:0000313" key="2">
    <source>
        <dbReference type="Proteomes" id="UP000499080"/>
    </source>
</evidence>